<proteinExistence type="predicted"/>
<gene>
    <name evidence="1" type="ORF">ENQ35_04010</name>
</gene>
<organism evidence="1">
    <name type="scientific">Ammonifex degensii</name>
    <dbReference type="NCBI Taxonomy" id="42838"/>
    <lineage>
        <taxon>Bacteria</taxon>
        <taxon>Bacillati</taxon>
        <taxon>Bacillota</taxon>
        <taxon>Clostridia</taxon>
        <taxon>Thermoanaerobacterales</taxon>
        <taxon>Thermoanaerobacteraceae</taxon>
        <taxon>Ammonifex</taxon>
    </lineage>
</organism>
<comment type="caution">
    <text evidence="1">The sequence shown here is derived from an EMBL/GenBank/DDBJ whole genome shotgun (WGS) entry which is preliminary data.</text>
</comment>
<reference evidence="1" key="1">
    <citation type="journal article" date="2020" name="mSystems">
        <title>Genome- and Community-Level Interaction Insights into Carbon Utilization and Element Cycling Functions of Hydrothermarchaeota in Hydrothermal Sediment.</title>
        <authorList>
            <person name="Zhou Z."/>
            <person name="Liu Y."/>
            <person name="Xu W."/>
            <person name="Pan J."/>
            <person name="Luo Z.H."/>
            <person name="Li M."/>
        </authorList>
    </citation>
    <scope>NUCLEOTIDE SEQUENCE [LARGE SCALE GENOMIC DNA]</scope>
    <source>
        <strain evidence="1">SpSt-301</strain>
    </source>
</reference>
<evidence type="ECO:0000313" key="1">
    <source>
        <dbReference type="EMBL" id="HDW51876.1"/>
    </source>
</evidence>
<dbReference type="AlphaFoldDB" id="A0A7C1JK98"/>
<name>A0A7C1JK98_9THEO</name>
<protein>
    <recommendedName>
        <fullName evidence="2">DUF4920 domain-containing protein</fullName>
    </recommendedName>
</protein>
<sequence>MSRKALLLLSGITVALLVLAVLFMARESGGRSKYGIPIDNTTAETVELSSLLANAQAYIGKQVIVSGLAGQVCQTSGCWITVTDGANQLFVQFYDFTVKLKPGTRVRVLGKVRIQNNVPYLVGQGLEMVK</sequence>
<accession>A0A7C1JK98</accession>
<dbReference type="EMBL" id="DSMV01000246">
    <property type="protein sequence ID" value="HDW51876.1"/>
    <property type="molecule type" value="Genomic_DNA"/>
</dbReference>
<evidence type="ECO:0008006" key="2">
    <source>
        <dbReference type="Google" id="ProtNLM"/>
    </source>
</evidence>